<accession>A0A383CGJ2</accession>
<feature type="non-terminal residue" evidence="1">
    <location>
        <position position="34"/>
    </location>
</feature>
<dbReference type="AlphaFoldDB" id="A0A383CGJ2"/>
<sequence>MFIGFLVSVLSTSIDLNQVKYFLLASFIVVIVGV</sequence>
<organism evidence="1">
    <name type="scientific">marine metagenome</name>
    <dbReference type="NCBI Taxonomy" id="408172"/>
    <lineage>
        <taxon>unclassified sequences</taxon>
        <taxon>metagenomes</taxon>
        <taxon>ecological metagenomes</taxon>
    </lineage>
</organism>
<name>A0A383CGJ2_9ZZZZ</name>
<evidence type="ECO:0000313" key="1">
    <source>
        <dbReference type="EMBL" id="SVE30698.1"/>
    </source>
</evidence>
<gene>
    <name evidence="1" type="ORF">METZ01_LOCUS483552</name>
</gene>
<dbReference type="EMBL" id="UINC01208249">
    <property type="protein sequence ID" value="SVE30698.1"/>
    <property type="molecule type" value="Genomic_DNA"/>
</dbReference>
<reference evidence="1" key="1">
    <citation type="submission" date="2018-05" db="EMBL/GenBank/DDBJ databases">
        <authorList>
            <person name="Lanie J.A."/>
            <person name="Ng W.-L."/>
            <person name="Kazmierczak K.M."/>
            <person name="Andrzejewski T.M."/>
            <person name="Davidsen T.M."/>
            <person name="Wayne K.J."/>
            <person name="Tettelin H."/>
            <person name="Glass J.I."/>
            <person name="Rusch D."/>
            <person name="Podicherti R."/>
            <person name="Tsui H.-C.T."/>
            <person name="Winkler M.E."/>
        </authorList>
    </citation>
    <scope>NUCLEOTIDE SEQUENCE</scope>
</reference>
<protein>
    <submittedName>
        <fullName evidence="1">Uncharacterized protein</fullName>
    </submittedName>
</protein>
<proteinExistence type="predicted"/>